<dbReference type="InterPro" id="IPR004785">
    <property type="entry name" value="RpiB"/>
</dbReference>
<accession>A0A2M7K5E3</accession>
<dbReference type="NCBIfam" id="TIGR01120">
    <property type="entry name" value="rpiB"/>
    <property type="match status" value="1"/>
</dbReference>
<dbReference type="Proteomes" id="UP000228560">
    <property type="component" value="Unassembled WGS sequence"/>
</dbReference>
<evidence type="ECO:0000256" key="1">
    <source>
        <dbReference type="ARBA" id="ARBA00008754"/>
    </source>
</evidence>
<gene>
    <name evidence="4" type="primary">rpiB</name>
    <name evidence="3" type="ORF">AUK42_07680</name>
    <name evidence="6" type="ORF">CO097_01860</name>
    <name evidence="5" type="ORF">COZ07_09325</name>
    <name evidence="4" type="ORF">COZ58_07995</name>
</gene>
<evidence type="ECO:0000313" key="5">
    <source>
        <dbReference type="EMBL" id="PIY31433.1"/>
    </source>
</evidence>
<accession>A0A2M8CF16</accession>
<name>A0A1J5GB39_9BACT</name>
<keyword evidence="2 3" id="KW-0413">Isomerase</keyword>
<dbReference type="RefSeq" id="WP_406608339.1">
    <property type="nucleotide sequence ID" value="NZ_PFKO01000341.1"/>
</dbReference>
<evidence type="ECO:0000313" key="6">
    <source>
        <dbReference type="EMBL" id="PJB57627.1"/>
    </source>
</evidence>
<dbReference type="InterPro" id="IPR036569">
    <property type="entry name" value="RpiB_LacA_LacB_sf"/>
</dbReference>
<dbReference type="EMBL" id="PFIP01000165">
    <property type="protein sequence ID" value="PIX33343.1"/>
    <property type="molecule type" value="Genomic_DNA"/>
</dbReference>
<accession>A0A2M7PLD9</accession>
<dbReference type="Proteomes" id="UP000182763">
    <property type="component" value="Unassembled WGS sequence"/>
</dbReference>
<dbReference type="EMBL" id="MNYY01000149">
    <property type="protein sequence ID" value="OIP66842.1"/>
    <property type="molecule type" value="Genomic_DNA"/>
</dbReference>
<proteinExistence type="inferred from homology"/>
<evidence type="ECO:0000313" key="8">
    <source>
        <dbReference type="Proteomes" id="UP000228560"/>
    </source>
</evidence>
<dbReference type="STRING" id="1805029.AUK42_07680"/>
<dbReference type="Gene3D" id="3.40.1400.10">
    <property type="entry name" value="Sugar-phosphate isomerase, RpiB/LacA/LacB"/>
    <property type="match status" value="1"/>
</dbReference>
<dbReference type="Proteomes" id="UP000230646">
    <property type="component" value="Unassembled WGS sequence"/>
</dbReference>
<dbReference type="NCBIfam" id="TIGR00689">
    <property type="entry name" value="rpiB_lacA_lacB"/>
    <property type="match status" value="1"/>
</dbReference>
<evidence type="ECO:0000256" key="2">
    <source>
        <dbReference type="ARBA" id="ARBA00023235"/>
    </source>
</evidence>
<protein>
    <submittedName>
        <fullName evidence="3">Ribose 5-phosphate isomerase B</fullName>
    </submittedName>
</protein>
<reference evidence="3 7" key="1">
    <citation type="journal article" date="2016" name="Environ. Microbiol.">
        <title>Genomic resolution of a cold subsurface aquifer community provides metabolic insights for novel microbes adapted to high CO concentrations.</title>
        <authorList>
            <person name="Probst A.J."/>
            <person name="Castelle C.J."/>
            <person name="Singh A."/>
            <person name="Brown C.T."/>
            <person name="Anantharaman K."/>
            <person name="Sharon I."/>
            <person name="Hug L.A."/>
            <person name="Burstein D."/>
            <person name="Emerson J.B."/>
            <person name="Thomas B.C."/>
            <person name="Banfield J.F."/>
        </authorList>
    </citation>
    <scope>NUCLEOTIDE SEQUENCE [LARGE SCALE GENOMIC DNA]</scope>
    <source>
        <strain evidence="3">CG2_30_33_13</strain>
    </source>
</reference>
<dbReference type="EMBL" id="PFTV01000044">
    <property type="protein sequence ID" value="PJB57627.1"/>
    <property type="molecule type" value="Genomic_DNA"/>
</dbReference>
<dbReference type="NCBIfam" id="NF004051">
    <property type="entry name" value="PRK05571.1"/>
    <property type="match status" value="1"/>
</dbReference>
<dbReference type="Pfam" id="PF02502">
    <property type="entry name" value="LacAB_rpiB"/>
    <property type="match status" value="1"/>
</dbReference>
<dbReference type="EMBL" id="PFKO01000341">
    <property type="protein sequence ID" value="PIY31433.1"/>
    <property type="molecule type" value="Genomic_DNA"/>
</dbReference>
<dbReference type="InterPro" id="IPR003500">
    <property type="entry name" value="RpiB_LacA_LacB"/>
</dbReference>
<reference evidence="8 9" key="3">
    <citation type="submission" date="2017-09" db="EMBL/GenBank/DDBJ databases">
        <title>Depth-based differentiation of microbial function through sediment-hosted aquifers and enrichment of novel symbionts in the deep terrestrial subsurface.</title>
        <authorList>
            <person name="Probst A.J."/>
            <person name="Ladd B."/>
            <person name="Jarett J.K."/>
            <person name="Geller-Mcgrath D.E."/>
            <person name="Sieber C.M."/>
            <person name="Emerson J.B."/>
            <person name="Anantharaman K."/>
            <person name="Thomas B.C."/>
            <person name="Malmstrom R."/>
            <person name="Stieglmeier M."/>
            <person name="Klingl A."/>
            <person name="Woyke T."/>
            <person name="Ryan C.M."/>
            <person name="Banfield J.F."/>
        </authorList>
    </citation>
    <scope>NUCLEOTIDE SEQUENCE [LARGE SCALE GENOMIC DNA]</scope>
    <source>
        <strain evidence="5">CG_4_10_14_3_um_filter_34_13</strain>
        <strain evidence="6">CG_4_9_14_3_um_filter_33_16</strain>
    </source>
</reference>
<evidence type="ECO:0000313" key="7">
    <source>
        <dbReference type="Proteomes" id="UP000182763"/>
    </source>
</evidence>
<accession>A0A1J5GB39</accession>
<sequence length="188" mass="20951">MTDINTDINKVKIIQNVVSGLYSSTIPQKQLINLDKVSSKVRYVAIGSDHGGYEAKEILKHFLRNIGYRITDVGTYSKESVDYPDFAVKVAKKVASGECERGIMIDGAGIGSSMTCNKVKGIRAALCYNIKTIVNSREHNNANVLTLGGPLHTPDELREMVKVWLETPFAGGRHWRRINKIIALERNY</sequence>
<comment type="similarity">
    <text evidence="1">Belongs to the LacAB/RpiB family.</text>
</comment>
<dbReference type="AlphaFoldDB" id="A0A1J5GB39"/>
<evidence type="ECO:0000313" key="9">
    <source>
        <dbReference type="Proteomes" id="UP000230646"/>
    </source>
</evidence>
<evidence type="ECO:0000313" key="4">
    <source>
        <dbReference type="EMBL" id="PIX33343.1"/>
    </source>
</evidence>
<dbReference type="PANTHER" id="PTHR30345:SF0">
    <property type="entry name" value="DNA DAMAGE-REPAIR_TOLERATION PROTEIN DRT102"/>
    <property type="match status" value="1"/>
</dbReference>
<dbReference type="GO" id="GO:0016861">
    <property type="term" value="F:intramolecular oxidoreductase activity, interconverting aldoses and ketoses"/>
    <property type="evidence" value="ECO:0007669"/>
    <property type="project" value="UniProtKB-ARBA"/>
</dbReference>
<dbReference type="SUPFAM" id="SSF89623">
    <property type="entry name" value="Ribose/Galactose isomerase RpiB/AlsB"/>
    <property type="match status" value="1"/>
</dbReference>
<dbReference type="PANTHER" id="PTHR30345">
    <property type="entry name" value="RIBOSE-5-PHOSPHATE ISOMERASE B"/>
    <property type="match status" value="1"/>
</dbReference>
<organism evidence="3 7">
    <name type="scientific">Candidatus Infernicultor aquiphilus</name>
    <dbReference type="NCBI Taxonomy" id="1805029"/>
    <lineage>
        <taxon>Bacteria</taxon>
        <taxon>Pseudomonadati</taxon>
        <taxon>Atribacterota</taxon>
        <taxon>Candidatus Phoenicimicrobiia</taxon>
        <taxon>Candidatus Pheonicimicrobiales</taxon>
        <taxon>Candidatus Phoenicimicrobiaceae</taxon>
        <taxon>Candidatus Infernicultor</taxon>
    </lineage>
</organism>
<reference evidence="4" key="2">
    <citation type="submission" date="2017-09" db="EMBL/GenBank/DDBJ databases">
        <title>Depth-based differentiation of microbial function through sediment-hosted aquifers and enrichment of novel symbionts in the deep terrestrial subsurface.</title>
        <authorList>
            <person name="Probst A.J."/>
            <person name="Ladd B."/>
            <person name="Jarett J.K."/>
            <person name="Geller-Mcgrath D.E."/>
            <person name="Sieber C.M.K."/>
            <person name="Emerson J.B."/>
            <person name="Anantharaman K."/>
            <person name="Thomas B.C."/>
            <person name="Malmstrom R."/>
            <person name="Stieglmeier M."/>
            <person name="Klingl A."/>
            <person name="Woyke T."/>
            <person name="Ryan C.M."/>
            <person name="Banfield J.F."/>
        </authorList>
    </citation>
    <scope>NUCLEOTIDE SEQUENCE</scope>
    <source>
        <strain evidence="4">CG_4_8_14_3_um_filter_34_18</strain>
    </source>
</reference>
<dbReference type="GO" id="GO:0005975">
    <property type="term" value="P:carbohydrate metabolic process"/>
    <property type="evidence" value="ECO:0007669"/>
    <property type="project" value="InterPro"/>
</dbReference>
<dbReference type="Proteomes" id="UP000231493">
    <property type="component" value="Unassembled WGS sequence"/>
</dbReference>
<evidence type="ECO:0000313" key="3">
    <source>
        <dbReference type="EMBL" id="OIP66842.1"/>
    </source>
</evidence>
<comment type="caution">
    <text evidence="3">The sequence shown here is derived from an EMBL/GenBank/DDBJ whole genome shotgun (WGS) entry which is preliminary data.</text>
</comment>